<accession>F8ND11</accession>
<evidence type="ECO:0000256" key="1">
    <source>
        <dbReference type="SAM" id="MobiDB-lite"/>
    </source>
</evidence>
<dbReference type="Gene3D" id="3.20.200.10">
    <property type="entry name" value="MHCK/EF2 kinase"/>
    <property type="match status" value="1"/>
</dbReference>
<protein>
    <recommendedName>
        <fullName evidence="3">Alpha-type protein kinase domain-containing protein</fullName>
    </recommendedName>
</protein>
<evidence type="ECO:0008006" key="3">
    <source>
        <dbReference type="Google" id="ProtNLM"/>
    </source>
</evidence>
<dbReference type="RefSeq" id="XP_007312639.1">
    <property type="nucleotide sequence ID" value="XM_007312577.1"/>
</dbReference>
<gene>
    <name evidence="2" type="ORF">SERLADRAFT_432377</name>
</gene>
<dbReference type="KEGG" id="sla:SERLADRAFT_432377"/>
<dbReference type="Proteomes" id="UP000008064">
    <property type="component" value="Unassembled WGS sequence"/>
</dbReference>
<dbReference type="GeneID" id="18813990"/>
<dbReference type="HOGENOM" id="CLU_596063_0_0_1"/>
<feature type="compositionally biased region" description="Basic and acidic residues" evidence="1">
    <location>
        <begin position="310"/>
        <end position="319"/>
    </location>
</feature>
<sequence>MTIGIKSRTLIDFHLATIHPRLNSRSYVPAVLSQAPPTINNTGLVGYTANHICHAHHRRKIIAATTERQHHVTLRVAIHRLKEEGKSGTVLVGNLARDLTLPVALTCSEVQRTAIENLWMEWIDWTSNYNLALELLEMYRLPKFLLYSPCQPQLNSNHLILHEVFYQAGDKDPIPKFASNCQVTILLVITYMQYKNILIWKERLKNTGDDDATMSDGDGSDISVAEKVFCAATQPKKGIRKSCTPEQLIVSTSSSLKHTKTITSSNAGHSTISSRHQLPNLVNKVPEGVAEPGANNFDLEDNKMEEDELDKDKKDEEFQARDKEELEPVMGAQSKEVTFKDELAKMLIEANCMYWGTNLMKIVYQFIASCPVRNKDPSELPPPEIHHRKYAACFGEGNWTDTLYNFPQPHCCNVFCAYFALDPVLTTQDRSNSSQSSSLKIFVPPQGQTDVDDIASTRR</sequence>
<dbReference type="OrthoDB" id="2677877at2759"/>
<reference evidence="2" key="1">
    <citation type="submission" date="2011-04" db="EMBL/GenBank/DDBJ databases">
        <title>Evolution of plant cell wall degrading machinery underlies the functional diversity of forest fungi.</title>
        <authorList>
            <consortium name="US DOE Joint Genome Institute (JGI-PGF)"/>
            <person name="Eastwood D.C."/>
            <person name="Floudas D."/>
            <person name="Binder M."/>
            <person name="Majcherczyk A."/>
            <person name="Schneider P."/>
            <person name="Aerts A."/>
            <person name="Asiegbu F.O."/>
            <person name="Baker S.E."/>
            <person name="Barry K."/>
            <person name="Bendiksby M."/>
            <person name="Blumentritt M."/>
            <person name="Coutinho P.M."/>
            <person name="Cullen D."/>
            <person name="Cullen D."/>
            <person name="Gathman A."/>
            <person name="Goodell B."/>
            <person name="Henrissat B."/>
            <person name="Ihrmark K."/>
            <person name="Kauserud H."/>
            <person name="Kohler A."/>
            <person name="LaButti K."/>
            <person name="Lapidus A."/>
            <person name="Lavin J.L."/>
            <person name="Lee Y.-H."/>
            <person name="Lindquist E."/>
            <person name="Lilly W."/>
            <person name="Lucas S."/>
            <person name="Morin E."/>
            <person name="Murat C."/>
            <person name="Oguiza J.A."/>
            <person name="Park J."/>
            <person name="Pisabarro A.G."/>
            <person name="Riley R."/>
            <person name="Rosling A."/>
            <person name="Salamov A."/>
            <person name="Schmidt O."/>
            <person name="Schmutz J."/>
            <person name="Skrede I."/>
            <person name="Stenlid J."/>
            <person name="Wiebenga A."/>
            <person name="Xie X."/>
            <person name="Kues U."/>
            <person name="Hibbett D.S."/>
            <person name="Hoffmeister D."/>
            <person name="Hogberg N."/>
            <person name="Martin F."/>
            <person name="Grigoriev I.V."/>
            <person name="Watkinson S.C."/>
        </authorList>
    </citation>
    <scope>NUCLEOTIDE SEQUENCE</scope>
    <source>
        <strain evidence="2">S7.9</strain>
    </source>
</reference>
<organism>
    <name type="scientific">Serpula lacrymans var. lacrymans (strain S7.9)</name>
    <name type="common">Dry rot fungus</name>
    <dbReference type="NCBI Taxonomy" id="578457"/>
    <lineage>
        <taxon>Eukaryota</taxon>
        <taxon>Fungi</taxon>
        <taxon>Dikarya</taxon>
        <taxon>Basidiomycota</taxon>
        <taxon>Agaricomycotina</taxon>
        <taxon>Agaricomycetes</taxon>
        <taxon>Agaricomycetidae</taxon>
        <taxon>Boletales</taxon>
        <taxon>Coniophorineae</taxon>
        <taxon>Serpulaceae</taxon>
        <taxon>Serpula</taxon>
    </lineage>
</organism>
<evidence type="ECO:0000313" key="2">
    <source>
        <dbReference type="EMBL" id="EGO30755.1"/>
    </source>
</evidence>
<feature type="region of interest" description="Disordered" evidence="1">
    <location>
        <begin position="292"/>
        <end position="319"/>
    </location>
</feature>
<dbReference type="AlphaFoldDB" id="F8ND11"/>
<proteinExistence type="predicted"/>
<feature type="region of interest" description="Disordered" evidence="1">
    <location>
        <begin position="435"/>
        <end position="459"/>
    </location>
</feature>
<dbReference type="EMBL" id="GL945428">
    <property type="protein sequence ID" value="EGO30755.1"/>
    <property type="molecule type" value="Genomic_DNA"/>
</dbReference>
<name>F8ND11_SERL9</name>